<evidence type="ECO:0000256" key="7">
    <source>
        <dbReference type="ARBA" id="ARBA00022862"/>
    </source>
</evidence>
<dbReference type="Proteomes" id="UP000030742">
    <property type="component" value="Unassembled WGS sequence"/>
</dbReference>
<keyword evidence="7" id="KW-0049">Antioxidant</keyword>
<accession>J3JZH3</accession>
<keyword evidence="5" id="KW-0479">Metal-binding</keyword>
<keyword evidence="10" id="KW-1015">Disulfide bond</keyword>
<dbReference type="GO" id="GO:0004784">
    <property type="term" value="F:superoxide dismutase activity"/>
    <property type="evidence" value="ECO:0007669"/>
    <property type="project" value="UniProtKB-EC"/>
</dbReference>
<evidence type="ECO:0000256" key="11">
    <source>
        <dbReference type="ARBA" id="ARBA00049204"/>
    </source>
</evidence>
<dbReference type="PROSITE" id="PS00087">
    <property type="entry name" value="SOD_CU_ZN_1"/>
    <property type="match status" value="1"/>
</dbReference>
<evidence type="ECO:0000256" key="9">
    <source>
        <dbReference type="ARBA" id="ARBA00023008"/>
    </source>
</evidence>
<keyword evidence="9" id="KW-0186">Copper</keyword>
<sequence length="204" mass="21051">MILTLTCLVLSTIYQVRSTEVVLREAVATIQGNGTNSVSGGVYFKETPSGSVEVSGTVTGLTSGLHGFHVHMYGDLTNGCLSTADHYNPHNVAHGGKNASTRHVGDLGNIDGGQTGTASIQIIDSVISLSGPHSIIGRAVVIHQDEDDLGLGGHEDSLTTGRAGPRIGCGVIGMLGDPISASHQVLPAMMTTLAMLLTAGRLLR</sequence>
<dbReference type="InterPro" id="IPR001424">
    <property type="entry name" value="SOD_Cu_Zn_dom"/>
</dbReference>
<evidence type="ECO:0000313" key="18">
    <source>
        <dbReference type="EnsemblMetazoa" id="XP_019758241.1"/>
    </source>
</evidence>
<dbReference type="EMBL" id="BT128655">
    <property type="protein sequence ID" value="AEE63612.1"/>
    <property type="molecule type" value="mRNA"/>
</dbReference>
<dbReference type="PANTHER" id="PTHR10003">
    <property type="entry name" value="SUPEROXIDE DISMUTASE CU-ZN -RELATED"/>
    <property type="match status" value="1"/>
</dbReference>
<feature type="chain" id="PRO_5010968679" description="superoxide dismutase" evidence="12">
    <location>
        <begin position="19"/>
        <end position="204"/>
    </location>
</feature>
<evidence type="ECO:0000313" key="17">
    <source>
        <dbReference type="EMBL" id="ERL95720.1"/>
    </source>
</evidence>
<dbReference type="EC" id="1.15.1.1" evidence="4"/>
<evidence type="ECO:0000313" key="14">
    <source>
        <dbReference type="EMBL" id="AEE63612.1"/>
    </source>
</evidence>
<gene>
    <name evidence="18" type="primary">109536457</name>
    <name evidence="17" type="ORF">D910_00158</name>
    <name evidence="16" type="ORF">D910_09722</name>
    <name evidence="15" type="ORF">YQE_05277</name>
</gene>
<comment type="similarity">
    <text evidence="3">Belongs to the Cu-Zn superoxide dismutase family.</text>
</comment>
<evidence type="ECO:0000259" key="13">
    <source>
        <dbReference type="Pfam" id="PF00080"/>
    </source>
</evidence>
<dbReference type="EnsemblMetazoa" id="XM_019902682.1">
    <property type="protein sequence ID" value="XP_019758241.1"/>
    <property type="gene ID" value="LOC109536457"/>
</dbReference>
<protein>
    <recommendedName>
        <fullName evidence="4">superoxide dismutase</fullName>
        <ecNumber evidence="4">1.15.1.1</ecNumber>
    </recommendedName>
</protein>
<organism evidence="14">
    <name type="scientific">Dendroctonus ponderosae</name>
    <name type="common">Mountain pine beetle</name>
    <dbReference type="NCBI Taxonomy" id="77166"/>
    <lineage>
        <taxon>Eukaryota</taxon>
        <taxon>Metazoa</taxon>
        <taxon>Ecdysozoa</taxon>
        <taxon>Arthropoda</taxon>
        <taxon>Hexapoda</taxon>
        <taxon>Insecta</taxon>
        <taxon>Pterygota</taxon>
        <taxon>Neoptera</taxon>
        <taxon>Endopterygota</taxon>
        <taxon>Coleoptera</taxon>
        <taxon>Polyphaga</taxon>
        <taxon>Cucujiformia</taxon>
        <taxon>Curculionidae</taxon>
        <taxon>Scolytinae</taxon>
        <taxon>Dendroctonus</taxon>
    </lineage>
</organism>
<feature type="signal peptide" evidence="12">
    <location>
        <begin position="1"/>
        <end position="18"/>
    </location>
</feature>
<dbReference type="CDD" id="cd00305">
    <property type="entry name" value="Cu-Zn_Superoxide_Dismutase"/>
    <property type="match status" value="1"/>
</dbReference>
<evidence type="ECO:0000256" key="4">
    <source>
        <dbReference type="ARBA" id="ARBA00012682"/>
    </source>
</evidence>
<dbReference type="EMBL" id="KB632326">
    <property type="protein sequence ID" value="ERL92408.1"/>
    <property type="molecule type" value="Genomic_DNA"/>
</dbReference>
<evidence type="ECO:0000313" key="16">
    <source>
        <dbReference type="EMBL" id="ERL92408.1"/>
    </source>
</evidence>
<proteinExistence type="evidence at transcript level"/>
<evidence type="ECO:0000313" key="15">
    <source>
        <dbReference type="EMBL" id="ENN78123.1"/>
    </source>
</evidence>
<dbReference type="STRING" id="77166.J3JZH3"/>
<evidence type="ECO:0000256" key="10">
    <source>
        <dbReference type="ARBA" id="ARBA00023157"/>
    </source>
</evidence>
<reference evidence="18" key="3">
    <citation type="submission" date="2024-08" db="UniProtKB">
        <authorList>
            <consortium name="EnsemblMetazoa"/>
        </authorList>
    </citation>
    <scope>IDENTIFICATION</scope>
</reference>
<dbReference type="SMR" id="J3JZH3"/>
<keyword evidence="8" id="KW-0560">Oxidoreductase</keyword>
<comment type="catalytic activity">
    <reaction evidence="11">
        <text>2 superoxide + 2 H(+) = H2O2 + O2</text>
        <dbReference type="Rhea" id="RHEA:20696"/>
        <dbReference type="ChEBI" id="CHEBI:15378"/>
        <dbReference type="ChEBI" id="CHEBI:15379"/>
        <dbReference type="ChEBI" id="CHEBI:16240"/>
        <dbReference type="ChEBI" id="CHEBI:18421"/>
        <dbReference type="EC" id="1.15.1.1"/>
    </reaction>
</comment>
<dbReference type="InterPro" id="IPR036423">
    <property type="entry name" value="SOD-like_Cu/Zn_dom_sf"/>
</dbReference>
<feature type="domain" description="Superoxide dismutase copper/zinc binding" evidence="13">
    <location>
        <begin position="38"/>
        <end position="172"/>
    </location>
</feature>
<dbReference type="EMBL" id="KB740923">
    <property type="protein sequence ID" value="ENN78123.1"/>
    <property type="molecule type" value="Genomic_DNA"/>
</dbReference>
<dbReference type="Proteomes" id="UP000019118">
    <property type="component" value="Unassembled WGS sequence"/>
</dbReference>
<name>J3JZH3_DENPD</name>
<reference evidence="19 20" key="2">
    <citation type="journal article" date="2013" name="Genome Biol.">
        <title>Draft genome of the mountain pine beetle, Dendroctonus ponderosae Hopkins, a major forest pest.</title>
        <authorList>
            <person name="Keeling C.I."/>
            <person name="Yuen M.M."/>
            <person name="Liao N.Y."/>
            <person name="Docking T.R."/>
            <person name="Chan S.K."/>
            <person name="Taylor G.A."/>
            <person name="Palmquist D.L."/>
            <person name="Jackman S.D."/>
            <person name="Nguyen A."/>
            <person name="Li M."/>
            <person name="Henderson H."/>
            <person name="Janes J.K."/>
            <person name="Zhao Y."/>
            <person name="Pandoh P."/>
            <person name="Moore R."/>
            <person name="Sperling F.A."/>
            <person name="Huber D.P."/>
            <person name="Birol I."/>
            <person name="Jones S.J."/>
            <person name="Bohlmann J."/>
        </authorList>
    </citation>
    <scope>NUCLEOTIDE SEQUENCE</scope>
</reference>
<evidence type="ECO:0000313" key="19">
    <source>
        <dbReference type="Proteomes" id="UP000019118"/>
    </source>
</evidence>
<evidence type="ECO:0000256" key="1">
    <source>
        <dbReference type="ARBA" id="ARBA00001935"/>
    </source>
</evidence>
<evidence type="ECO:0000256" key="12">
    <source>
        <dbReference type="SAM" id="SignalP"/>
    </source>
</evidence>
<dbReference type="Gene3D" id="2.60.40.200">
    <property type="entry name" value="Superoxide dismutase, copper/zinc binding domain"/>
    <property type="match status" value="1"/>
</dbReference>
<keyword evidence="6" id="KW-0862">Zinc</keyword>
<evidence type="ECO:0000256" key="2">
    <source>
        <dbReference type="ARBA" id="ARBA00001947"/>
    </source>
</evidence>
<dbReference type="FunFam" id="2.60.40.200:FF:000003">
    <property type="entry name" value="Superoxide dismutase [Cu-Zn], chloroplastic"/>
    <property type="match status" value="1"/>
</dbReference>
<dbReference type="KEGG" id="dpa:109536457"/>
<dbReference type="HOGENOM" id="CLU_056632_4_0_1"/>
<comment type="cofactor">
    <cofactor evidence="1">
        <name>Cu cation</name>
        <dbReference type="ChEBI" id="CHEBI:23378"/>
    </cofactor>
</comment>
<evidence type="ECO:0000256" key="5">
    <source>
        <dbReference type="ARBA" id="ARBA00022723"/>
    </source>
</evidence>
<dbReference type="GO" id="GO:0005507">
    <property type="term" value="F:copper ion binding"/>
    <property type="evidence" value="ECO:0007669"/>
    <property type="project" value="InterPro"/>
</dbReference>
<dbReference type="PRINTS" id="PR00068">
    <property type="entry name" value="CUZNDISMTASE"/>
</dbReference>
<dbReference type="OMA" id="CGIILET"/>
<evidence type="ECO:0000256" key="6">
    <source>
        <dbReference type="ARBA" id="ARBA00022833"/>
    </source>
</evidence>
<evidence type="ECO:0000256" key="8">
    <source>
        <dbReference type="ARBA" id="ARBA00023002"/>
    </source>
</evidence>
<dbReference type="Pfam" id="PF00080">
    <property type="entry name" value="Sod_Cu"/>
    <property type="match status" value="1"/>
</dbReference>
<comment type="cofactor">
    <cofactor evidence="2">
        <name>Zn(2+)</name>
        <dbReference type="ChEBI" id="CHEBI:29105"/>
    </cofactor>
</comment>
<evidence type="ECO:0000313" key="20">
    <source>
        <dbReference type="Proteomes" id="UP000030742"/>
    </source>
</evidence>
<dbReference type="OrthoDB" id="2015551at2759"/>
<keyword evidence="19" id="KW-1185">Reference proteome</keyword>
<dbReference type="SUPFAM" id="SSF49329">
    <property type="entry name" value="Cu,Zn superoxide dismutase-like"/>
    <property type="match status" value="1"/>
</dbReference>
<dbReference type="EMBL" id="KI207688">
    <property type="protein sequence ID" value="ERL95720.1"/>
    <property type="molecule type" value="Genomic_DNA"/>
</dbReference>
<keyword evidence="12" id="KW-0732">Signal</keyword>
<dbReference type="AlphaFoldDB" id="J3JZH3"/>
<evidence type="ECO:0000256" key="3">
    <source>
        <dbReference type="ARBA" id="ARBA00010457"/>
    </source>
</evidence>
<dbReference type="InterPro" id="IPR024134">
    <property type="entry name" value="SOD_Cu/Zn_/chaperone"/>
</dbReference>
<dbReference type="InterPro" id="IPR018152">
    <property type="entry name" value="SOD_Cu/Zn_BS"/>
</dbReference>
<reference evidence="14" key="1">
    <citation type="journal article" date="2012" name="Insect Biochem. Mol. Biol.">
        <title>Transcriptome and full-length cDNA resources for the mountain pine beetle, Dendroctonus ponderosae Hopkins, a major insect pest of pine forests.</title>
        <authorList>
            <person name="Keeling C.I."/>
            <person name="Henderson H."/>
            <person name="Li M."/>
            <person name="Yuen M."/>
            <person name="Clark E.L."/>
            <person name="Fraser J.D."/>
            <person name="Huber D.P."/>
            <person name="Liao N.Y."/>
            <person name="Roderick Docking T."/>
            <person name="Birol I."/>
            <person name="Chan S.K."/>
            <person name="Taylor G.A."/>
            <person name="Palmquist D."/>
            <person name="Jones S.J."/>
            <person name="Bohlmann J."/>
        </authorList>
    </citation>
    <scope>NUCLEOTIDE SEQUENCE</scope>
    <source>
        <tissue evidence="14">Whole larvae</tissue>
    </source>
</reference>